<keyword evidence="6 8" id="KW-1133">Transmembrane helix</keyword>
<keyword evidence="3" id="KW-0813">Transport</keyword>
<gene>
    <name evidence="9" type="ORF">HLV38_00755</name>
</gene>
<evidence type="ECO:0000313" key="10">
    <source>
        <dbReference type="Proteomes" id="UP000503297"/>
    </source>
</evidence>
<feature type="transmembrane region" description="Helical" evidence="8">
    <location>
        <begin position="129"/>
        <end position="151"/>
    </location>
</feature>
<dbReference type="RefSeq" id="WP_173163463.1">
    <property type="nucleotide sequence ID" value="NZ_CP053716.1"/>
</dbReference>
<dbReference type="KEGG" id="bwa:HLV38_00755"/>
<evidence type="ECO:0000256" key="1">
    <source>
        <dbReference type="ARBA" id="ARBA00004651"/>
    </source>
</evidence>
<sequence>MFDLALIRRAASAALPIVMGYVAIGLPCGILSASVGLNPAQVLIMCLLFYSGAGQFMIPNLWLAGVPLLSIAASVSLVNARQILYSASLASWAQGASRPQAVLFSATVTDESFGVNMNRFLAGGWGVEAATWVNICSWLTWTAACVVGTLIGGAVSVPLALASFAMTSIFICLLATQRLSWPTAFAMTGGALGVIACKAAGLAGPAIFVGSLAGVVCALTCSRIREVVR</sequence>
<keyword evidence="7 8" id="KW-0472">Membrane</keyword>
<dbReference type="AlphaFoldDB" id="A0A6M8IW14"/>
<dbReference type="PANTHER" id="PTHR34979">
    <property type="entry name" value="INNER MEMBRANE PROTEIN YGAZ"/>
    <property type="match status" value="1"/>
</dbReference>
<feature type="transmembrane region" description="Helical" evidence="8">
    <location>
        <begin position="12"/>
        <end position="37"/>
    </location>
</feature>
<organism evidence="9 10">
    <name type="scientific">Berryella wangjianweii</name>
    <dbReference type="NCBI Taxonomy" id="2734634"/>
    <lineage>
        <taxon>Bacteria</taxon>
        <taxon>Bacillati</taxon>
        <taxon>Actinomycetota</taxon>
        <taxon>Coriobacteriia</taxon>
        <taxon>Eggerthellales</taxon>
        <taxon>Eggerthellaceae</taxon>
        <taxon>Berryella</taxon>
    </lineage>
</organism>
<evidence type="ECO:0000256" key="6">
    <source>
        <dbReference type="ARBA" id="ARBA00022989"/>
    </source>
</evidence>
<reference evidence="10" key="1">
    <citation type="submission" date="2020-05" db="EMBL/GenBank/DDBJ databases">
        <title>Novel species in genus Nocardioides.</title>
        <authorList>
            <person name="Zhang G."/>
        </authorList>
    </citation>
    <scope>NUCLEOTIDE SEQUENCE [LARGE SCALE GENOMIC DNA]</scope>
    <source>
        <strain evidence="10">zg-1050</strain>
    </source>
</reference>
<proteinExistence type="inferred from homology"/>
<dbReference type="Proteomes" id="UP000503297">
    <property type="component" value="Chromosome"/>
</dbReference>
<dbReference type="InterPro" id="IPR011606">
    <property type="entry name" value="Brnchd-chn_aa_trnsp_permease"/>
</dbReference>
<keyword evidence="10" id="KW-1185">Reference proteome</keyword>
<feature type="transmembrane region" description="Helical" evidence="8">
    <location>
        <begin position="183"/>
        <end position="201"/>
    </location>
</feature>
<dbReference type="PANTHER" id="PTHR34979:SF1">
    <property type="entry name" value="INNER MEMBRANE PROTEIN YGAZ"/>
    <property type="match status" value="1"/>
</dbReference>
<evidence type="ECO:0000256" key="3">
    <source>
        <dbReference type="ARBA" id="ARBA00022448"/>
    </source>
</evidence>
<evidence type="ECO:0000256" key="4">
    <source>
        <dbReference type="ARBA" id="ARBA00022475"/>
    </source>
</evidence>
<dbReference type="Pfam" id="PF03591">
    <property type="entry name" value="AzlC"/>
    <property type="match status" value="1"/>
</dbReference>
<accession>A0A6M8IW14</accession>
<feature type="transmembrane region" description="Helical" evidence="8">
    <location>
        <begin position="207"/>
        <end position="224"/>
    </location>
</feature>
<feature type="transmembrane region" description="Helical" evidence="8">
    <location>
        <begin position="157"/>
        <end position="176"/>
    </location>
</feature>
<keyword evidence="4" id="KW-1003">Cell membrane</keyword>
<evidence type="ECO:0000256" key="5">
    <source>
        <dbReference type="ARBA" id="ARBA00022692"/>
    </source>
</evidence>
<comment type="subcellular location">
    <subcellularLocation>
        <location evidence="1">Cell membrane</location>
        <topology evidence="1">Multi-pass membrane protein</topology>
    </subcellularLocation>
</comment>
<dbReference type="GO" id="GO:0005886">
    <property type="term" value="C:plasma membrane"/>
    <property type="evidence" value="ECO:0007669"/>
    <property type="project" value="UniProtKB-SubCell"/>
</dbReference>
<dbReference type="GO" id="GO:1903785">
    <property type="term" value="P:L-valine transmembrane transport"/>
    <property type="evidence" value="ECO:0007669"/>
    <property type="project" value="TreeGrafter"/>
</dbReference>
<evidence type="ECO:0000256" key="2">
    <source>
        <dbReference type="ARBA" id="ARBA00010735"/>
    </source>
</evidence>
<comment type="similarity">
    <text evidence="2">Belongs to the AzlC family.</text>
</comment>
<feature type="transmembrane region" description="Helical" evidence="8">
    <location>
        <begin position="57"/>
        <end position="78"/>
    </location>
</feature>
<protein>
    <submittedName>
        <fullName evidence="9">Branched-chain amino acid ABC transporter permease</fullName>
    </submittedName>
</protein>
<evidence type="ECO:0000256" key="7">
    <source>
        <dbReference type="ARBA" id="ARBA00023136"/>
    </source>
</evidence>
<evidence type="ECO:0000256" key="8">
    <source>
        <dbReference type="SAM" id="Phobius"/>
    </source>
</evidence>
<evidence type="ECO:0000313" key="9">
    <source>
        <dbReference type="EMBL" id="QKF06815.1"/>
    </source>
</evidence>
<name>A0A6M8IW14_9ACTN</name>
<keyword evidence="5 8" id="KW-0812">Transmembrane</keyword>
<dbReference type="EMBL" id="CP053716">
    <property type="protein sequence ID" value="QKF06815.1"/>
    <property type="molecule type" value="Genomic_DNA"/>
</dbReference>